<dbReference type="Gene3D" id="3.30.70.100">
    <property type="match status" value="1"/>
</dbReference>
<dbReference type="Pfam" id="PF00403">
    <property type="entry name" value="HMA"/>
    <property type="match status" value="1"/>
</dbReference>
<evidence type="ECO:0000259" key="2">
    <source>
        <dbReference type="PROSITE" id="PS50846"/>
    </source>
</evidence>
<keyword evidence="1" id="KW-0479">Metal-binding</keyword>
<evidence type="ECO:0000313" key="4">
    <source>
        <dbReference type="EMBL" id="RGV64396.1"/>
    </source>
</evidence>
<dbReference type="SUPFAM" id="SSF55008">
    <property type="entry name" value="HMA, heavy metal-associated domain"/>
    <property type="match status" value="1"/>
</dbReference>
<reference evidence="3 5" key="1">
    <citation type="submission" date="2015-09" db="EMBL/GenBank/DDBJ databases">
        <authorList>
            <consortium name="Pathogen Informatics"/>
        </authorList>
    </citation>
    <scope>NUCLEOTIDE SEQUENCE [LARGE SCALE GENOMIC DNA]</scope>
    <source>
        <strain evidence="3 5">2789STDY5608837</strain>
    </source>
</reference>
<dbReference type="PROSITE" id="PS01047">
    <property type="entry name" value="HMA_1"/>
    <property type="match status" value="1"/>
</dbReference>
<organism evidence="3 5">
    <name type="scientific">Blautia obeum</name>
    <dbReference type="NCBI Taxonomy" id="40520"/>
    <lineage>
        <taxon>Bacteria</taxon>
        <taxon>Bacillati</taxon>
        <taxon>Bacillota</taxon>
        <taxon>Clostridia</taxon>
        <taxon>Lachnospirales</taxon>
        <taxon>Lachnospiraceae</taxon>
        <taxon>Blautia</taxon>
    </lineage>
</organism>
<proteinExistence type="predicted"/>
<dbReference type="Proteomes" id="UP000095409">
    <property type="component" value="Unassembled WGS sequence"/>
</dbReference>
<dbReference type="GeneID" id="79803005"/>
<evidence type="ECO:0000313" key="5">
    <source>
        <dbReference type="Proteomes" id="UP000095409"/>
    </source>
</evidence>
<dbReference type="RefSeq" id="WP_044925757.1">
    <property type="nucleotide sequence ID" value="NZ_CP176627.1"/>
</dbReference>
<dbReference type="InterPro" id="IPR006121">
    <property type="entry name" value="HMA_dom"/>
</dbReference>
<dbReference type="GO" id="GO:0046872">
    <property type="term" value="F:metal ion binding"/>
    <property type="evidence" value="ECO:0007669"/>
    <property type="project" value="UniProtKB-KW"/>
</dbReference>
<dbReference type="PROSITE" id="PS50846">
    <property type="entry name" value="HMA_2"/>
    <property type="match status" value="1"/>
</dbReference>
<sequence length="121" mass="13039">MVDIIIVLIVIVLLGFALKGSIKHFKGESPCCGGGGGEIVLDIPNKKLENPILGKKVLKISGMHCEHCVKAVTEAINKIDGAAAKVNLSENEAVVSYDRELDDEQLRKIVKDAGYRVVSIK</sequence>
<protein>
    <submittedName>
        <fullName evidence="3 4">Copper chaperone</fullName>
    </submittedName>
</protein>
<name>A0A174DUJ5_9FIRM</name>
<dbReference type="InterPro" id="IPR036163">
    <property type="entry name" value="HMA_dom_sf"/>
</dbReference>
<gene>
    <name evidence="3" type="primary">copZ</name>
    <name evidence="4" type="ORF">DWW07_09405</name>
    <name evidence="3" type="ORF">ERS852394_01862</name>
</gene>
<dbReference type="EMBL" id="QRZI01000005">
    <property type="protein sequence ID" value="RGV64396.1"/>
    <property type="molecule type" value="Genomic_DNA"/>
</dbReference>
<reference evidence="4 6" key="2">
    <citation type="submission" date="2018-08" db="EMBL/GenBank/DDBJ databases">
        <title>A genome reference for cultivated species of the human gut microbiota.</title>
        <authorList>
            <person name="Zou Y."/>
            <person name="Xue W."/>
            <person name="Luo G."/>
        </authorList>
    </citation>
    <scope>NUCLEOTIDE SEQUENCE [LARGE SCALE GENOMIC DNA]</scope>
    <source>
        <strain evidence="4 6">AF14-23</strain>
    </source>
</reference>
<evidence type="ECO:0000313" key="3">
    <source>
        <dbReference type="EMBL" id="CUO29262.1"/>
    </source>
</evidence>
<dbReference type="CDD" id="cd00371">
    <property type="entry name" value="HMA"/>
    <property type="match status" value="1"/>
</dbReference>
<dbReference type="FunFam" id="3.30.70.100:FF:000001">
    <property type="entry name" value="ATPase copper transporting beta"/>
    <property type="match status" value="1"/>
</dbReference>
<feature type="domain" description="HMA" evidence="2">
    <location>
        <begin position="54"/>
        <end position="118"/>
    </location>
</feature>
<evidence type="ECO:0000256" key="1">
    <source>
        <dbReference type="ARBA" id="ARBA00022723"/>
    </source>
</evidence>
<dbReference type="InterPro" id="IPR017969">
    <property type="entry name" value="Heavy-metal-associated_CS"/>
</dbReference>
<dbReference type="AlphaFoldDB" id="A0A174DUJ5"/>
<dbReference type="EMBL" id="CYZD01000008">
    <property type="protein sequence ID" value="CUO29262.1"/>
    <property type="molecule type" value="Genomic_DNA"/>
</dbReference>
<accession>A0A174DUJ5</accession>
<evidence type="ECO:0000313" key="6">
    <source>
        <dbReference type="Proteomes" id="UP000265828"/>
    </source>
</evidence>
<dbReference type="Proteomes" id="UP000265828">
    <property type="component" value="Unassembled WGS sequence"/>
</dbReference>